<sequence length="514" mass="57041">MSSQIPSFFSNDIVLHVEGIRKVYPNGVIANDNVTLSVFKGEIHAILGENGAGKTTLVNIIAGCIKPDAGEIYVNGKKVNIDNPRTATKLGIGVVHQHFILIPALTVIENIALSLDSGFKLDLNKVREKILQISSLLNLKIDLNARIEELPVGLRQRVEILRVLCQNANILILDEPTSVLTPIEVEEFFRILRNLKEKGCSIILITHKVKEALSISDRITIMRKGKVIKTLTPKETNEEELTLLIIGEKQNSEFISLTEGNNKNKEILLLVNNLNVKGDRGELSVKNVSFSLYSGEILGIAGVAGNGQKELIEALTGLRKPESGTIIIRGENVINKKPKSLIKKGMAYIPEDRIGRGVILTMSIAENAILKIFEENPFSNKTIMNRNSITDYTQKLMKKFGIIAPNPNIEVRALSGGNIQRLIIARELSYNAKILIAENPTAGLDVRATDFTHRMLLDLRSKGMGILLVSADLDELLKLSDRILVMYNGKIMKEFNRNEYDIYKIARLMLGIEV</sequence>
<feature type="domain" description="ABC transporter" evidence="5">
    <location>
        <begin position="269"/>
        <end position="513"/>
    </location>
</feature>
<evidence type="ECO:0000313" key="6">
    <source>
        <dbReference type="EMBL" id="RZN55665.1"/>
    </source>
</evidence>
<dbReference type="Proteomes" id="UP000316080">
    <property type="component" value="Unassembled WGS sequence"/>
</dbReference>
<evidence type="ECO:0000256" key="1">
    <source>
        <dbReference type="ARBA" id="ARBA00022448"/>
    </source>
</evidence>
<keyword evidence="1" id="KW-0813">Transport</keyword>
<dbReference type="SUPFAM" id="SSF52540">
    <property type="entry name" value="P-loop containing nucleoside triphosphate hydrolases"/>
    <property type="match status" value="2"/>
</dbReference>
<organism evidence="6 8">
    <name type="scientific">Thermoproteota archaeon</name>
    <dbReference type="NCBI Taxonomy" id="2056631"/>
    <lineage>
        <taxon>Archaea</taxon>
        <taxon>Thermoproteota</taxon>
    </lineage>
</organism>
<dbReference type="Proteomes" id="UP000317265">
    <property type="component" value="Unassembled WGS sequence"/>
</dbReference>
<evidence type="ECO:0000259" key="5">
    <source>
        <dbReference type="PROSITE" id="PS50893"/>
    </source>
</evidence>
<dbReference type="AlphaFoldDB" id="A0A520KEU0"/>
<dbReference type="GO" id="GO:0005524">
    <property type="term" value="F:ATP binding"/>
    <property type="evidence" value="ECO:0007669"/>
    <property type="project" value="UniProtKB-KW"/>
</dbReference>
<dbReference type="PANTHER" id="PTHR43790:SF9">
    <property type="entry name" value="GALACTOFURANOSE TRANSPORTER ATP-BINDING PROTEIN YTFR"/>
    <property type="match status" value="1"/>
</dbReference>
<gene>
    <name evidence="7" type="ORF">DSO09_06030</name>
    <name evidence="6" type="ORF">EF809_04745</name>
</gene>
<evidence type="ECO:0000313" key="8">
    <source>
        <dbReference type="Proteomes" id="UP000316080"/>
    </source>
</evidence>
<dbReference type="GO" id="GO:0016887">
    <property type="term" value="F:ATP hydrolysis activity"/>
    <property type="evidence" value="ECO:0007669"/>
    <property type="project" value="InterPro"/>
</dbReference>
<dbReference type="InterPro" id="IPR017871">
    <property type="entry name" value="ABC_transporter-like_CS"/>
</dbReference>
<reference evidence="7 9" key="1">
    <citation type="journal article" date="2019" name="Nat. Microbiol.">
        <title>Expanding anaerobic alkane metabolism in the domain of Archaea.</title>
        <authorList>
            <person name="Wang Y."/>
            <person name="Wegener G."/>
            <person name="Hou J."/>
            <person name="Wang F."/>
            <person name="Xiao X."/>
        </authorList>
    </citation>
    <scope>NUCLEOTIDE SEQUENCE [LARGE SCALE GENOMIC DNA]</scope>
    <source>
        <strain evidence="7">WYZ-LMO11</strain>
    </source>
</reference>
<dbReference type="PROSITE" id="PS50893">
    <property type="entry name" value="ABC_TRANSPORTER_2"/>
    <property type="match status" value="2"/>
</dbReference>
<name>A0A520KEU0_9CREN</name>
<evidence type="ECO:0000313" key="7">
    <source>
        <dbReference type="EMBL" id="TDA37816.1"/>
    </source>
</evidence>
<dbReference type="InterPro" id="IPR050107">
    <property type="entry name" value="ABC_carbohydrate_import_ATPase"/>
</dbReference>
<dbReference type="Pfam" id="PF00005">
    <property type="entry name" value="ABC_tran"/>
    <property type="match status" value="2"/>
</dbReference>
<reference evidence="6 8" key="2">
    <citation type="journal article" date="2019" name="Nat. Microbiol.">
        <title>Wide diversity of methane and short-chain alkane metabolisms in uncultured archaea.</title>
        <authorList>
            <person name="Borrel G."/>
            <person name="Adam P.S."/>
            <person name="McKay L.J."/>
            <person name="Chen L.X."/>
            <person name="Sierra-Garcia I.N."/>
            <person name="Sieber C.M."/>
            <person name="Letourneur Q."/>
            <person name="Ghozlane A."/>
            <person name="Andersen G.L."/>
            <person name="Li W.J."/>
            <person name="Hallam S.J."/>
            <person name="Muyzer G."/>
            <person name="de Oliveira V.M."/>
            <person name="Inskeep W.P."/>
            <person name="Banfield J.F."/>
            <person name="Gribaldo S."/>
        </authorList>
    </citation>
    <scope>NUCLEOTIDE SEQUENCE [LARGE SCALE GENOMIC DNA]</scope>
    <source>
        <strain evidence="6">Verst-YHS</strain>
    </source>
</reference>
<protein>
    <submittedName>
        <fullName evidence="6">ABC transporter ATP-binding protein</fullName>
    </submittedName>
</protein>
<evidence type="ECO:0000256" key="4">
    <source>
        <dbReference type="ARBA" id="ARBA00022840"/>
    </source>
</evidence>
<keyword evidence="3" id="KW-0547">Nucleotide-binding</keyword>
<evidence type="ECO:0000256" key="2">
    <source>
        <dbReference type="ARBA" id="ARBA00022737"/>
    </source>
</evidence>
<keyword evidence="2" id="KW-0677">Repeat</keyword>
<feature type="domain" description="ABC transporter" evidence="5">
    <location>
        <begin position="15"/>
        <end position="249"/>
    </location>
</feature>
<comment type="caution">
    <text evidence="6">The sequence shown here is derived from an EMBL/GenBank/DDBJ whole genome shotgun (WGS) entry which is preliminary data.</text>
</comment>
<dbReference type="InterPro" id="IPR003439">
    <property type="entry name" value="ABC_transporter-like_ATP-bd"/>
</dbReference>
<dbReference type="SMART" id="SM00382">
    <property type="entry name" value="AAA"/>
    <property type="match status" value="2"/>
</dbReference>
<dbReference type="EMBL" id="QNVI01000063">
    <property type="protein sequence ID" value="TDA37816.1"/>
    <property type="molecule type" value="Genomic_DNA"/>
</dbReference>
<dbReference type="InterPro" id="IPR027417">
    <property type="entry name" value="P-loop_NTPase"/>
</dbReference>
<dbReference type="CDD" id="cd03215">
    <property type="entry name" value="ABC_Carb_Monos_II"/>
    <property type="match status" value="1"/>
</dbReference>
<evidence type="ECO:0000256" key="3">
    <source>
        <dbReference type="ARBA" id="ARBA00022741"/>
    </source>
</evidence>
<proteinExistence type="predicted"/>
<dbReference type="CDD" id="cd03216">
    <property type="entry name" value="ABC_Carb_Monos_I"/>
    <property type="match status" value="1"/>
</dbReference>
<dbReference type="PANTHER" id="PTHR43790">
    <property type="entry name" value="CARBOHYDRATE TRANSPORT ATP-BINDING PROTEIN MG119-RELATED"/>
    <property type="match status" value="1"/>
</dbReference>
<keyword evidence="4 6" id="KW-0067">ATP-binding</keyword>
<accession>A0A520KEU0</accession>
<dbReference type="Gene3D" id="3.40.50.300">
    <property type="entry name" value="P-loop containing nucleotide triphosphate hydrolases"/>
    <property type="match status" value="2"/>
</dbReference>
<evidence type="ECO:0000313" key="9">
    <source>
        <dbReference type="Proteomes" id="UP000317265"/>
    </source>
</evidence>
<dbReference type="PROSITE" id="PS00211">
    <property type="entry name" value="ABC_TRANSPORTER_1"/>
    <property type="match status" value="1"/>
</dbReference>
<dbReference type="EMBL" id="RXIH01000038">
    <property type="protein sequence ID" value="RZN55665.1"/>
    <property type="molecule type" value="Genomic_DNA"/>
</dbReference>
<dbReference type="InterPro" id="IPR003593">
    <property type="entry name" value="AAA+_ATPase"/>
</dbReference>